<organism evidence="3 4">
    <name type="scientific">Wuchereria bancrofti</name>
    <dbReference type="NCBI Taxonomy" id="6293"/>
    <lineage>
        <taxon>Eukaryota</taxon>
        <taxon>Metazoa</taxon>
        <taxon>Ecdysozoa</taxon>
        <taxon>Nematoda</taxon>
        <taxon>Chromadorea</taxon>
        <taxon>Rhabditida</taxon>
        <taxon>Spirurina</taxon>
        <taxon>Spiruromorpha</taxon>
        <taxon>Filarioidea</taxon>
        <taxon>Onchocercidae</taxon>
        <taxon>Wuchereria</taxon>
    </lineage>
</organism>
<reference evidence="4" key="1">
    <citation type="submission" date="2012-08" db="EMBL/GenBank/DDBJ databases">
        <title>The Genome Sequence of Wuchereria bancrofti.</title>
        <authorList>
            <person name="Nutman T.B."/>
            <person name="Fink D.L."/>
            <person name="Russ C."/>
            <person name="Young S."/>
            <person name="Zeng Q."/>
            <person name="Koehrsen M."/>
            <person name="Alvarado L."/>
            <person name="Berlin A."/>
            <person name="Chapman S.B."/>
            <person name="Chen Z."/>
            <person name="Freedman E."/>
            <person name="Gellesch M."/>
            <person name="Goldberg J."/>
            <person name="Griggs A."/>
            <person name="Gujja S."/>
            <person name="Heilman E.R."/>
            <person name="Heiman D."/>
            <person name="Hepburn T."/>
            <person name="Howarth C."/>
            <person name="Jen D."/>
            <person name="Larson L."/>
            <person name="Lewis B."/>
            <person name="Mehta T."/>
            <person name="Park D."/>
            <person name="Pearson M."/>
            <person name="Roberts A."/>
            <person name="Saif S."/>
            <person name="Shea T."/>
            <person name="Shenoy N."/>
            <person name="Sisk P."/>
            <person name="Stolte C."/>
            <person name="Sykes S."/>
            <person name="Walk T."/>
            <person name="White J."/>
            <person name="Yandava C."/>
            <person name="Haas B."/>
            <person name="Henn M.R."/>
            <person name="Nusbaum C."/>
            <person name="Birren B."/>
        </authorList>
    </citation>
    <scope>NUCLEOTIDE SEQUENCE [LARGE SCALE GENOMIC DNA]</scope>
    <source>
        <strain evidence="4">NA</strain>
    </source>
</reference>
<evidence type="ECO:0000256" key="1">
    <source>
        <dbReference type="SAM" id="MobiDB-lite"/>
    </source>
</evidence>
<feature type="compositionally biased region" description="Basic and acidic residues" evidence="1">
    <location>
        <begin position="421"/>
        <end position="459"/>
    </location>
</feature>
<dbReference type="InterPro" id="IPR051101">
    <property type="entry name" value="ZC3H12/N4BP1_RNase_Reg"/>
</dbReference>
<accession>J9FMX9</accession>
<dbReference type="PANTHER" id="PTHR12876">
    <property type="entry name" value="N4BP1-RELATED"/>
    <property type="match status" value="1"/>
</dbReference>
<feature type="compositionally biased region" description="Basic and acidic residues" evidence="1">
    <location>
        <begin position="472"/>
        <end position="500"/>
    </location>
</feature>
<dbReference type="Gene3D" id="3.40.50.11980">
    <property type="match status" value="1"/>
</dbReference>
<dbReference type="GO" id="GO:0004521">
    <property type="term" value="F:RNA endonuclease activity"/>
    <property type="evidence" value="ECO:0007669"/>
    <property type="project" value="TreeGrafter"/>
</dbReference>
<evidence type="ECO:0000313" key="4">
    <source>
        <dbReference type="Proteomes" id="UP000004810"/>
    </source>
</evidence>
<name>J9FMX9_WUCBA</name>
<dbReference type="EMBL" id="ADBV01000053">
    <property type="protein sequence ID" value="EJW88739.1"/>
    <property type="molecule type" value="Genomic_DNA"/>
</dbReference>
<dbReference type="AlphaFoldDB" id="J9FMX9"/>
<dbReference type="GO" id="GO:0005634">
    <property type="term" value="C:nucleus"/>
    <property type="evidence" value="ECO:0007669"/>
    <property type="project" value="TreeGrafter"/>
</dbReference>
<protein>
    <recommendedName>
        <fullName evidence="2">RNase NYN domain-containing protein</fullName>
    </recommendedName>
</protein>
<proteinExistence type="predicted"/>
<dbReference type="GO" id="GO:0003729">
    <property type="term" value="F:mRNA binding"/>
    <property type="evidence" value="ECO:0007669"/>
    <property type="project" value="TreeGrafter"/>
</dbReference>
<dbReference type="InterPro" id="IPR021869">
    <property type="entry name" value="RNase_Zc3h12_NYN"/>
</dbReference>
<dbReference type="Pfam" id="PF11977">
    <property type="entry name" value="RNase_Zc3h12a"/>
    <property type="match status" value="1"/>
</dbReference>
<gene>
    <name evidence="3" type="ORF">WUBG_00351</name>
</gene>
<evidence type="ECO:0000313" key="3">
    <source>
        <dbReference type="EMBL" id="EJW88739.1"/>
    </source>
</evidence>
<sequence>MKKSCDGNPSIANLQIERVPLSVIFTNGSDNITERSQNRLLRPIFINGVEVGFAYSKGANAVKKLSARGITITLWYFISRGHQAQALLPFCFKSYPDKSNYWDELMALYRMNLVEFTPGFGSDKYVEVNRIMATRAREYGGCMVARSQMHAIVEQNPMLDRTVEEKLLMPSFNGNDIIFPIDGPLGRNGCTLADTLTCTIDDPEWSRCVLQQMSLRDQRIWMTNLANVIQNSQWITTAGQACRHQSLHFISIPSEHLSLEEPQFELHPPETNPPENHGFSKLRHRTRRSRFFDDSANYRRSDYNNSYMDHFSNRRMNWTSNRGFFDTNHYFVPSYRRNPRSYDEKKVSYIGRPNSIYRLNVRSRTSANSDFKNGELTNTDRAGATNSRSRLVKPICDRNPNLFGAKDNFNKLVQTMEVIEHEERDKHGSKKNVDKKQEQVQKKEQQREEKDTRKEKEELLEGNASPKKTKKHPVEDREGSSSGHHNTERDHQLVSPRDDTTVSSVVGAQLQLEIAFKNEIVICSSSNDVESIAVGMASHDKQNDLIHFSDSELENDLLSEAEILM</sequence>
<feature type="domain" description="RNase NYN" evidence="2">
    <location>
        <begin position="41"/>
        <end position="193"/>
    </location>
</feature>
<evidence type="ECO:0000259" key="2">
    <source>
        <dbReference type="Pfam" id="PF11977"/>
    </source>
</evidence>
<dbReference type="Proteomes" id="UP000004810">
    <property type="component" value="Unassembled WGS sequence"/>
</dbReference>
<dbReference type="GO" id="GO:0036464">
    <property type="term" value="C:cytoplasmic ribonucleoprotein granule"/>
    <property type="evidence" value="ECO:0007669"/>
    <property type="project" value="TreeGrafter"/>
</dbReference>
<comment type="caution">
    <text evidence="3">The sequence shown here is derived from an EMBL/GenBank/DDBJ whole genome shotgun (WGS) entry which is preliminary data.</text>
</comment>
<dbReference type="PANTHER" id="PTHR12876:SF40">
    <property type="entry name" value="RNASE NYN DOMAIN-CONTAINING PROTEIN"/>
    <property type="match status" value="1"/>
</dbReference>
<feature type="region of interest" description="Disordered" evidence="1">
    <location>
        <begin position="421"/>
        <end position="500"/>
    </location>
</feature>